<keyword evidence="1" id="KW-0732">Signal</keyword>
<feature type="signal peptide" evidence="1">
    <location>
        <begin position="1"/>
        <end position="17"/>
    </location>
</feature>
<name>A0ABN9RPG9_9DINO</name>
<evidence type="ECO:0000313" key="3">
    <source>
        <dbReference type="Proteomes" id="UP001189429"/>
    </source>
</evidence>
<dbReference type="InterPro" id="IPR016024">
    <property type="entry name" value="ARM-type_fold"/>
</dbReference>
<keyword evidence="3" id="KW-1185">Reference proteome</keyword>
<dbReference type="SUPFAM" id="SSF48371">
    <property type="entry name" value="ARM repeat"/>
    <property type="match status" value="1"/>
</dbReference>
<dbReference type="Pfam" id="PF13646">
    <property type="entry name" value="HEAT_2"/>
    <property type="match status" value="1"/>
</dbReference>
<dbReference type="Proteomes" id="UP001189429">
    <property type="component" value="Unassembled WGS sequence"/>
</dbReference>
<feature type="non-terminal residue" evidence="2">
    <location>
        <position position="1"/>
    </location>
</feature>
<dbReference type="SMART" id="SM00567">
    <property type="entry name" value="EZ_HEAT"/>
    <property type="match status" value="3"/>
</dbReference>
<accession>A0ABN9RPG9</accession>
<organism evidence="2 3">
    <name type="scientific">Prorocentrum cordatum</name>
    <dbReference type="NCBI Taxonomy" id="2364126"/>
    <lineage>
        <taxon>Eukaryota</taxon>
        <taxon>Sar</taxon>
        <taxon>Alveolata</taxon>
        <taxon>Dinophyceae</taxon>
        <taxon>Prorocentrales</taxon>
        <taxon>Prorocentraceae</taxon>
        <taxon>Prorocentrum</taxon>
    </lineage>
</organism>
<evidence type="ECO:0008006" key="4">
    <source>
        <dbReference type="Google" id="ProtNLM"/>
    </source>
</evidence>
<dbReference type="InterPro" id="IPR004155">
    <property type="entry name" value="PBS_lyase_HEAT"/>
</dbReference>
<dbReference type="Gene3D" id="1.25.10.10">
    <property type="entry name" value="Leucine-rich Repeat Variant"/>
    <property type="match status" value="1"/>
</dbReference>
<sequence length="147" mass="16167">FCFFVFFRFSFLSKFFADLGEHLQHDSALVRQAAVRCVSKVARRGNEAAAAVLGVLCRDRDQLVRKAAVEVLGQVAPRGDRQAISVVVDCLVDDPFQGVRRAAVDTLGMIGEKGDQQVISKAGRRLENKNDEFIMSVAAALEQLRGL</sequence>
<protein>
    <recommendedName>
        <fullName evidence="4">Condensin complex subunit 1</fullName>
    </recommendedName>
</protein>
<comment type="caution">
    <text evidence="2">The sequence shown here is derived from an EMBL/GenBank/DDBJ whole genome shotgun (WGS) entry which is preliminary data.</text>
</comment>
<gene>
    <name evidence="2" type="ORF">PCOR1329_LOCUS21922</name>
</gene>
<dbReference type="EMBL" id="CAUYUJ010007265">
    <property type="protein sequence ID" value="CAK0820121.1"/>
    <property type="molecule type" value="Genomic_DNA"/>
</dbReference>
<evidence type="ECO:0000256" key="1">
    <source>
        <dbReference type="SAM" id="SignalP"/>
    </source>
</evidence>
<evidence type="ECO:0000313" key="2">
    <source>
        <dbReference type="EMBL" id="CAK0820121.1"/>
    </source>
</evidence>
<proteinExistence type="predicted"/>
<dbReference type="InterPro" id="IPR011989">
    <property type="entry name" value="ARM-like"/>
</dbReference>
<reference evidence="2" key="1">
    <citation type="submission" date="2023-10" db="EMBL/GenBank/DDBJ databases">
        <authorList>
            <person name="Chen Y."/>
            <person name="Shah S."/>
            <person name="Dougan E. K."/>
            <person name="Thang M."/>
            <person name="Chan C."/>
        </authorList>
    </citation>
    <scope>NUCLEOTIDE SEQUENCE [LARGE SCALE GENOMIC DNA]</scope>
</reference>
<feature type="chain" id="PRO_5045554377" description="Condensin complex subunit 1" evidence="1">
    <location>
        <begin position="18"/>
        <end position="147"/>
    </location>
</feature>